<reference evidence="9" key="2">
    <citation type="journal article" date="2021" name="PeerJ">
        <title>Extensive microbial diversity within the chicken gut microbiome revealed by metagenomics and culture.</title>
        <authorList>
            <person name="Gilroy R."/>
            <person name="Ravi A."/>
            <person name="Getino M."/>
            <person name="Pursley I."/>
            <person name="Horton D.L."/>
            <person name="Alikhan N.F."/>
            <person name="Baker D."/>
            <person name="Gharbi K."/>
            <person name="Hall N."/>
            <person name="Watson M."/>
            <person name="Adriaenssens E.M."/>
            <person name="Foster-Nyarko E."/>
            <person name="Jarju S."/>
            <person name="Secka A."/>
            <person name="Antonio M."/>
            <person name="Oren A."/>
            <person name="Chaudhuri R.R."/>
            <person name="La Ragione R."/>
            <person name="Hildebrand F."/>
            <person name="Pallen M.J."/>
        </authorList>
    </citation>
    <scope>NUCLEOTIDE SEQUENCE</scope>
    <source>
        <strain evidence="9">CHK158-818</strain>
    </source>
</reference>
<dbReference type="InterPro" id="IPR015943">
    <property type="entry name" value="WD40/YVTN_repeat-like_dom_sf"/>
</dbReference>
<dbReference type="InterPro" id="IPR036909">
    <property type="entry name" value="Cyt_c-like_dom_sf"/>
</dbReference>
<evidence type="ECO:0000313" key="9">
    <source>
        <dbReference type="EMBL" id="HIU54982.1"/>
    </source>
</evidence>
<evidence type="ECO:0000256" key="2">
    <source>
        <dbReference type="ARBA" id="ARBA00022723"/>
    </source>
</evidence>
<comment type="caution">
    <text evidence="9">The sequence shown here is derived from an EMBL/GenBank/DDBJ whole genome shotgun (WGS) entry which is preliminary data.</text>
</comment>
<feature type="chain" id="PRO_5039130600" evidence="7">
    <location>
        <begin position="27"/>
        <end position="596"/>
    </location>
</feature>
<sequence>MNTHSHIKRWFASVVLLAAVSSGAFSQQDAETSPLYVTGIAQTDDGNFMVTEKGLKQAVLYSPDFEVVKRWSLDDLPTGVEVKGNKAFVTTFGDKPGSVHFLDLSTGKIDQSFVTGSGANAPVVNAAGDKLYVLNRFQGTVSEIDLSNPQKMRTVSVLREPRGAAFDQTGKYLFVTNFLPQQRADLDTVAACVSVIEIASFKKIKDIQLFNGSNALRGICASSDGKYIFVTHNLGRFQVPTSQLQQGWMNTSAMSVIDASTLEYLGAVLLDEPERGAAGIWGIAATPEKLLITHSGTHEVSVIDYPAFLKKFEQYPDKTKLSYDLMFMNGLRQRVALTGNGPREFVVCGQKAIIPTYFSDTLNIVSLTDNNISIKAVQPGRIESRIHNGEKYFNDAVHCFQGWQSCNGCHPGDARTDGMNWDLMNDGIGNPKNCKSMLYAHVTPPCMISGIRADAEAAVRAGYKLIQFTDLPEDFACCVDEYLKSLKPVPSPYLENGELSEKAERGRKVFEKMDCDKCHSGPYYTDMSMHRIGEDVEFEKGWDTPTLIEVWRTAPYLFDGRAATIEEMLEVHKHGLEKKKISKKELEELAEYVKSL</sequence>
<evidence type="ECO:0000256" key="7">
    <source>
        <dbReference type="SAM" id="SignalP"/>
    </source>
</evidence>
<accession>A0A9D1SCY1</accession>
<dbReference type="InterPro" id="IPR051395">
    <property type="entry name" value="Cytochrome_c_Peroxidase/MauG"/>
</dbReference>
<reference evidence="9" key="1">
    <citation type="submission" date="2020-10" db="EMBL/GenBank/DDBJ databases">
        <authorList>
            <person name="Gilroy R."/>
        </authorList>
    </citation>
    <scope>NUCLEOTIDE SEQUENCE</scope>
    <source>
        <strain evidence="9">CHK158-818</strain>
    </source>
</reference>
<name>A0A9D1SCY1_9BACT</name>
<feature type="signal peptide" evidence="7">
    <location>
        <begin position="1"/>
        <end position="26"/>
    </location>
</feature>
<dbReference type="PANTHER" id="PTHR30600:SF10">
    <property type="entry name" value="BLL6722 PROTEIN"/>
    <property type="match status" value="1"/>
</dbReference>
<proteinExistence type="predicted"/>
<dbReference type="Gene3D" id="2.130.10.10">
    <property type="entry name" value="YVTN repeat-like/Quinoprotein amine dehydrogenase"/>
    <property type="match status" value="1"/>
</dbReference>
<dbReference type="InterPro" id="IPR011044">
    <property type="entry name" value="Quino_amine_DH_bsu"/>
</dbReference>
<dbReference type="PROSITE" id="PS51007">
    <property type="entry name" value="CYTC"/>
    <property type="match status" value="1"/>
</dbReference>
<evidence type="ECO:0000256" key="5">
    <source>
        <dbReference type="ARBA" id="ARBA00023004"/>
    </source>
</evidence>
<evidence type="ECO:0000256" key="4">
    <source>
        <dbReference type="ARBA" id="ARBA00023002"/>
    </source>
</evidence>
<feature type="domain" description="Cytochrome c" evidence="8">
    <location>
        <begin position="501"/>
        <end position="596"/>
    </location>
</feature>
<dbReference type="GO" id="GO:0020037">
    <property type="term" value="F:heme binding"/>
    <property type="evidence" value="ECO:0007669"/>
    <property type="project" value="InterPro"/>
</dbReference>
<protein>
    <submittedName>
        <fullName evidence="9">YVTN family beta-propeller repeat-containing protein</fullName>
    </submittedName>
</protein>
<dbReference type="GO" id="GO:0046872">
    <property type="term" value="F:metal ion binding"/>
    <property type="evidence" value="ECO:0007669"/>
    <property type="project" value="UniProtKB-KW"/>
</dbReference>
<keyword evidence="4" id="KW-0560">Oxidoreductase</keyword>
<dbReference type="PANTHER" id="PTHR30600">
    <property type="entry name" value="CYTOCHROME C PEROXIDASE-RELATED"/>
    <property type="match status" value="1"/>
</dbReference>
<gene>
    <name evidence="9" type="ORF">IAB03_04130</name>
</gene>
<dbReference type="SUPFAM" id="SSF50969">
    <property type="entry name" value="YVTN repeat-like/Quinoprotein amine dehydrogenase"/>
    <property type="match status" value="1"/>
</dbReference>
<dbReference type="AlphaFoldDB" id="A0A9D1SCY1"/>
<evidence type="ECO:0000256" key="1">
    <source>
        <dbReference type="ARBA" id="ARBA00022617"/>
    </source>
</evidence>
<dbReference type="Proteomes" id="UP000824112">
    <property type="component" value="Unassembled WGS sequence"/>
</dbReference>
<keyword evidence="1 6" id="KW-0349">Heme</keyword>
<evidence type="ECO:0000259" key="8">
    <source>
        <dbReference type="PROSITE" id="PS51007"/>
    </source>
</evidence>
<dbReference type="EMBL" id="DVNA01000098">
    <property type="protein sequence ID" value="HIU54982.1"/>
    <property type="molecule type" value="Genomic_DNA"/>
</dbReference>
<dbReference type="GO" id="GO:0009055">
    <property type="term" value="F:electron transfer activity"/>
    <property type="evidence" value="ECO:0007669"/>
    <property type="project" value="InterPro"/>
</dbReference>
<dbReference type="Gene3D" id="1.10.760.10">
    <property type="entry name" value="Cytochrome c-like domain"/>
    <property type="match status" value="1"/>
</dbReference>
<keyword evidence="5 6" id="KW-0408">Iron</keyword>
<evidence type="ECO:0000256" key="3">
    <source>
        <dbReference type="ARBA" id="ARBA00022729"/>
    </source>
</evidence>
<dbReference type="SUPFAM" id="SSF46626">
    <property type="entry name" value="Cytochrome c"/>
    <property type="match status" value="2"/>
</dbReference>
<dbReference type="InterPro" id="IPR009056">
    <property type="entry name" value="Cyt_c-like_dom"/>
</dbReference>
<keyword evidence="2 6" id="KW-0479">Metal-binding</keyword>
<evidence type="ECO:0000256" key="6">
    <source>
        <dbReference type="PROSITE-ProRule" id="PRU00433"/>
    </source>
</evidence>
<keyword evidence="3 7" id="KW-0732">Signal</keyword>
<evidence type="ECO:0000313" key="10">
    <source>
        <dbReference type="Proteomes" id="UP000824112"/>
    </source>
</evidence>
<organism evidence="9 10">
    <name type="scientific">Candidatus Gallibacteroides avistercoris</name>
    <dbReference type="NCBI Taxonomy" id="2840833"/>
    <lineage>
        <taxon>Bacteria</taxon>
        <taxon>Pseudomonadati</taxon>
        <taxon>Bacteroidota</taxon>
        <taxon>Bacteroidia</taxon>
        <taxon>Bacteroidales</taxon>
        <taxon>Bacteroidaceae</taxon>
        <taxon>Bacteroidaceae incertae sedis</taxon>
        <taxon>Candidatus Gallibacteroides</taxon>
    </lineage>
</organism>
<dbReference type="GO" id="GO:0004130">
    <property type="term" value="F:cytochrome-c peroxidase activity"/>
    <property type="evidence" value="ECO:0007669"/>
    <property type="project" value="TreeGrafter"/>
</dbReference>